<protein>
    <submittedName>
        <fullName evidence="1">Uncharacterized protein</fullName>
    </submittedName>
</protein>
<gene>
    <name evidence="1" type="ORF">H8S53_02375</name>
</gene>
<reference evidence="1 2" key="1">
    <citation type="submission" date="2020-08" db="EMBL/GenBank/DDBJ databases">
        <title>Genome public.</title>
        <authorList>
            <person name="Liu C."/>
            <person name="Sun Q."/>
        </authorList>
    </citation>
    <scope>NUCLEOTIDE SEQUENCE [LARGE SCALE GENOMIC DNA]</scope>
    <source>
        <strain evidence="1 2">NSJ-21</strain>
    </source>
</reference>
<evidence type="ECO:0000313" key="2">
    <source>
        <dbReference type="Proteomes" id="UP000600230"/>
    </source>
</evidence>
<organism evidence="1 2">
    <name type="scientific">Bacteroides parvus</name>
    <dbReference type="NCBI Taxonomy" id="2763025"/>
    <lineage>
        <taxon>Bacteria</taxon>
        <taxon>Pseudomonadati</taxon>
        <taxon>Bacteroidota</taxon>
        <taxon>Bacteroidia</taxon>
        <taxon>Bacteroidales</taxon>
        <taxon>Bacteroidaceae</taxon>
        <taxon>Bacteroides</taxon>
    </lineage>
</organism>
<comment type="caution">
    <text evidence="1">The sequence shown here is derived from an EMBL/GenBank/DDBJ whole genome shotgun (WGS) entry which is preliminary data.</text>
</comment>
<keyword evidence="2" id="KW-1185">Reference proteome</keyword>
<sequence>MKKQTTITACTFVTMAMEAPAVFVVQPAMSKHVKYAGMALRTAGQ</sequence>
<proteinExistence type="predicted"/>
<accession>A0ABR7BXN6</accession>
<dbReference type="RefSeq" id="WP_158562784.1">
    <property type="nucleotide sequence ID" value="NZ_JACOOG010000001.1"/>
</dbReference>
<name>A0ABR7BXN6_9BACE</name>
<evidence type="ECO:0000313" key="1">
    <source>
        <dbReference type="EMBL" id="MBC5590113.1"/>
    </source>
</evidence>
<dbReference type="Proteomes" id="UP000600230">
    <property type="component" value="Unassembled WGS sequence"/>
</dbReference>
<dbReference type="EMBL" id="JACOOG010000001">
    <property type="protein sequence ID" value="MBC5590113.1"/>
    <property type="molecule type" value="Genomic_DNA"/>
</dbReference>